<reference evidence="2" key="1">
    <citation type="submission" date="2018-05" db="EMBL/GenBank/DDBJ databases">
        <authorList>
            <person name="Lanie J.A."/>
            <person name="Ng W.-L."/>
            <person name="Kazmierczak K.M."/>
            <person name="Andrzejewski T.M."/>
            <person name="Davidsen T.M."/>
            <person name="Wayne K.J."/>
            <person name="Tettelin H."/>
            <person name="Glass J.I."/>
            <person name="Rusch D."/>
            <person name="Podicherti R."/>
            <person name="Tsui H.-C.T."/>
            <person name="Winkler M.E."/>
        </authorList>
    </citation>
    <scope>NUCLEOTIDE SEQUENCE</scope>
</reference>
<evidence type="ECO:0000313" key="2">
    <source>
        <dbReference type="EMBL" id="SVD86544.1"/>
    </source>
</evidence>
<proteinExistence type="predicted"/>
<dbReference type="NCBIfam" id="NF037970">
    <property type="entry name" value="vanZ_1"/>
    <property type="match status" value="1"/>
</dbReference>
<keyword evidence="1" id="KW-0812">Transmembrane</keyword>
<gene>
    <name evidence="2" type="ORF">METZ01_LOCUS439398</name>
</gene>
<sequence>MMDRWKFLFLAYCGLILYVSSLSLDKVPEPVFLLSDKILHLCEYGLFGVLSWGAFAVRKGIFPWGLVVLGAWFGIFDECWQDWLGKSRSAEVWDAAADAVGSLLGVVAAQLFWIKR</sequence>
<keyword evidence="1" id="KW-1133">Transmembrane helix</keyword>
<dbReference type="PANTHER" id="PTHR28008">
    <property type="entry name" value="DOMAIN PROTEIN, PUTATIVE (AFU_ORTHOLOGUE AFUA_3G10980)-RELATED"/>
    <property type="match status" value="1"/>
</dbReference>
<feature type="transmembrane region" description="Helical" evidence="1">
    <location>
        <begin position="64"/>
        <end position="83"/>
    </location>
</feature>
<accession>A0A382YTJ3</accession>
<keyword evidence="1" id="KW-0472">Membrane</keyword>
<dbReference type="AlphaFoldDB" id="A0A382YTJ3"/>
<name>A0A382YTJ3_9ZZZZ</name>
<evidence type="ECO:0000256" key="1">
    <source>
        <dbReference type="SAM" id="Phobius"/>
    </source>
</evidence>
<organism evidence="2">
    <name type="scientific">marine metagenome</name>
    <dbReference type="NCBI Taxonomy" id="408172"/>
    <lineage>
        <taxon>unclassified sequences</taxon>
        <taxon>metagenomes</taxon>
        <taxon>ecological metagenomes</taxon>
    </lineage>
</organism>
<protein>
    <submittedName>
        <fullName evidence="2">Uncharacterized protein</fullName>
    </submittedName>
</protein>
<dbReference type="EMBL" id="UINC01178409">
    <property type="protein sequence ID" value="SVD86544.1"/>
    <property type="molecule type" value="Genomic_DNA"/>
</dbReference>
<dbReference type="PANTHER" id="PTHR28008:SF1">
    <property type="entry name" value="DOMAIN PROTEIN, PUTATIVE (AFU_ORTHOLOGUE AFUA_3G10980)-RELATED"/>
    <property type="match status" value="1"/>
</dbReference>